<dbReference type="Proteomes" id="UP000054925">
    <property type="component" value="Unassembled WGS sequence"/>
</dbReference>
<sequence>MPPADDLSLRTGSPPAVKFDARLTSVTGRQSVRNRYPMNKHPLFLCSIALAIAIASALTACGGSDSSDLASTANTQNASGDAANLKATANAATPQKITCASPSSSAATSGSGKITADTISADKTRLYPSGSTFKLAITTRAGSADTLRWTISTAVSKTVASGSFAVPASATTTTLTCTSTMAGFFAVTANLAKGGGMIQTSGTRPNGFTTFGVLPDLSGTLPAPSYAHQEQHRFGMQGFNGNGPALAALGISSTIDDRQMSVMEPSGRNTFNASANNLDPFYTSGKVMRLVRLDGIPGWASGHGLSPDYGYVPVDLNYFSNYLGRVGAETEAIRARYYSTQQSNYYQVTWEPYILWKDTDANFVALYKAAYQGLHSKDPNAVVMGPAEPFPSLTTDRLKRLAPLGYANYIDGIATHGYYDAGTSPSHPPERRHTEPNPADAANSLINEMRNLRAEMAADYKPGMKLFVTETGISYDLGSTYNPSYPTSNVLFAHGAVVARAHLILLGEGADQTYVFFGPDFPGETGYGTFFDLDNPQAAFGTTNISPKPAAMTVAAMTRILDGTTTLGPVKNTPTGVYAYSFQQRGSGGKVVTALWTHNNAVWDASVGFSTTYSKAYQLSVDAPGTSGTVQLIDAMGNPSSVPYSNGVVTVTLTELPQYVVSTNADVAKNNSTKPVGYTGS</sequence>
<dbReference type="InterPro" id="IPR017853">
    <property type="entry name" value="GH"/>
</dbReference>
<dbReference type="AlphaFoldDB" id="A0A158HLS0"/>
<proteinExistence type="predicted"/>
<evidence type="ECO:0000313" key="2">
    <source>
        <dbReference type="Proteomes" id="UP000054925"/>
    </source>
</evidence>
<comment type="caution">
    <text evidence="1">The sequence shown here is derived from an EMBL/GenBank/DDBJ whole genome shotgun (WGS) entry which is preliminary data.</text>
</comment>
<accession>A0A158HLS0</accession>
<name>A0A158HLS0_9BURK</name>
<dbReference type="Gene3D" id="3.20.20.80">
    <property type="entry name" value="Glycosidases"/>
    <property type="match status" value="1"/>
</dbReference>
<dbReference type="SUPFAM" id="SSF51445">
    <property type="entry name" value="(Trans)glycosidases"/>
    <property type="match status" value="1"/>
</dbReference>
<evidence type="ECO:0000313" key="1">
    <source>
        <dbReference type="EMBL" id="SAL45013.1"/>
    </source>
</evidence>
<reference evidence="1" key="1">
    <citation type="submission" date="2016-01" db="EMBL/GenBank/DDBJ databases">
        <authorList>
            <person name="Peeters C."/>
        </authorList>
    </citation>
    <scope>NUCLEOTIDE SEQUENCE [LARGE SCALE GENOMIC DNA]</scope>
    <source>
        <strain evidence="1">LMG 22937</strain>
    </source>
</reference>
<dbReference type="EMBL" id="FCOL02000008">
    <property type="protein sequence ID" value="SAL45013.1"/>
    <property type="molecule type" value="Genomic_DNA"/>
</dbReference>
<dbReference type="InterPro" id="IPR051923">
    <property type="entry name" value="Glycosyl_Hydrolase_39"/>
</dbReference>
<organism evidence="1 2">
    <name type="scientific">Caballeronia terrestris</name>
    <dbReference type="NCBI Taxonomy" id="1226301"/>
    <lineage>
        <taxon>Bacteria</taxon>
        <taxon>Pseudomonadati</taxon>
        <taxon>Pseudomonadota</taxon>
        <taxon>Betaproteobacteria</taxon>
        <taxon>Burkholderiales</taxon>
        <taxon>Burkholderiaceae</taxon>
        <taxon>Caballeronia</taxon>
    </lineage>
</organism>
<gene>
    <name evidence="1" type="ORF">AWB67_01869</name>
</gene>
<keyword evidence="2" id="KW-1185">Reference proteome</keyword>
<dbReference type="PANTHER" id="PTHR12631:SF10">
    <property type="entry name" value="BETA-XYLOSIDASE-LIKE PROTEIN-RELATED"/>
    <property type="match status" value="1"/>
</dbReference>
<dbReference type="PANTHER" id="PTHR12631">
    <property type="entry name" value="ALPHA-L-IDURONIDASE"/>
    <property type="match status" value="1"/>
</dbReference>
<protein>
    <submittedName>
        <fullName evidence="1">Uncharacterized protein</fullName>
    </submittedName>
</protein>
<dbReference type="GO" id="GO:0004553">
    <property type="term" value="F:hydrolase activity, hydrolyzing O-glycosyl compounds"/>
    <property type="evidence" value="ECO:0007669"/>
    <property type="project" value="TreeGrafter"/>
</dbReference>